<dbReference type="SUPFAM" id="SSF48452">
    <property type="entry name" value="TPR-like"/>
    <property type="match status" value="1"/>
</dbReference>
<keyword evidence="5" id="KW-0902">Two-component regulatory system</keyword>
<dbReference type="EMBL" id="JBHMEY010000014">
    <property type="protein sequence ID" value="MFB9096215.1"/>
    <property type="molecule type" value="Genomic_DNA"/>
</dbReference>
<dbReference type="InterPro" id="IPR005467">
    <property type="entry name" value="His_kinase_dom"/>
</dbReference>
<protein>
    <recommendedName>
        <fullName evidence="2">histidine kinase</fullName>
        <ecNumber evidence="2">2.7.13.3</ecNumber>
    </recommendedName>
</protein>
<dbReference type="InterPro" id="IPR050482">
    <property type="entry name" value="Sensor_HK_TwoCompSys"/>
</dbReference>
<keyword evidence="3" id="KW-0808">Transferase</keyword>
<evidence type="ECO:0000256" key="6">
    <source>
        <dbReference type="PROSITE-ProRule" id="PRU00339"/>
    </source>
</evidence>
<evidence type="ECO:0000256" key="2">
    <source>
        <dbReference type="ARBA" id="ARBA00012438"/>
    </source>
</evidence>
<dbReference type="SMART" id="SM00028">
    <property type="entry name" value="TPR"/>
    <property type="match status" value="4"/>
</dbReference>
<dbReference type="SUPFAM" id="SSF55874">
    <property type="entry name" value="ATPase domain of HSP90 chaperone/DNA topoisomerase II/histidine kinase"/>
    <property type="match status" value="1"/>
</dbReference>
<comment type="catalytic activity">
    <reaction evidence="1">
        <text>ATP + protein L-histidine = ADP + protein N-phospho-L-histidine.</text>
        <dbReference type="EC" id="2.7.13.3"/>
    </reaction>
</comment>
<feature type="domain" description="Histidine kinase" evidence="8">
    <location>
        <begin position="436"/>
        <end position="621"/>
    </location>
</feature>
<feature type="transmembrane region" description="Helical" evidence="7">
    <location>
        <begin position="369"/>
        <end position="390"/>
    </location>
</feature>
<dbReference type="Gene3D" id="1.25.40.10">
    <property type="entry name" value="Tetratricopeptide repeat domain"/>
    <property type="match status" value="1"/>
</dbReference>
<dbReference type="InterPro" id="IPR011990">
    <property type="entry name" value="TPR-like_helical_dom_sf"/>
</dbReference>
<keyword evidence="7" id="KW-0472">Membrane</keyword>
<evidence type="ECO:0000256" key="7">
    <source>
        <dbReference type="SAM" id="Phobius"/>
    </source>
</evidence>
<evidence type="ECO:0000256" key="1">
    <source>
        <dbReference type="ARBA" id="ARBA00000085"/>
    </source>
</evidence>
<dbReference type="InterPro" id="IPR019734">
    <property type="entry name" value="TPR_rpt"/>
</dbReference>
<keyword evidence="9" id="KW-0547">Nucleotide-binding</keyword>
<dbReference type="CDD" id="cd16917">
    <property type="entry name" value="HATPase_UhpB-NarQ-NarX-like"/>
    <property type="match status" value="1"/>
</dbReference>
<dbReference type="PRINTS" id="PR00344">
    <property type="entry name" value="BCTRLSENSOR"/>
</dbReference>
<keyword evidence="4" id="KW-0418">Kinase</keyword>
<reference evidence="9 10" key="1">
    <citation type="submission" date="2024-09" db="EMBL/GenBank/DDBJ databases">
        <authorList>
            <person name="Sun Q."/>
            <person name="Mori K."/>
        </authorList>
    </citation>
    <scope>NUCLEOTIDE SEQUENCE [LARGE SCALE GENOMIC DNA]</scope>
    <source>
        <strain evidence="9 10">CECT 7955</strain>
    </source>
</reference>
<keyword evidence="6" id="KW-0802">TPR repeat</keyword>
<dbReference type="PANTHER" id="PTHR24421">
    <property type="entry name" value="NITRATE/NITRITE SENSOR PROTEIN NARX-RELATED"/>
    <property type="match status" value="1"/>
</dbReference>
<keyword evidence="7" id="KW-0812">Transmembrane</keyword>
<dbReference type="InterPro" id="IPR003594">
    <property type="entry name" value="HATPase_dom"/>
</dbReference>
<dbReference type="Pfam" id="PF02518">
    <property type="entry name" value="HATPase_c"/>
    <property type="match status" value="1"/>
</dbReference>
<name>A0ABV5GLF6_9FLAO</name>
<dbReference type="GO" id="GO:0005524">
    <property type="term" value="F:ATP binding"/>
    <property type="evidence" value="ECO:0007669"/>
    <property type="project" value="UniProtKB-KW"/>
</dbReference>
<evidence type="ECO:0000259" key="8">
    <source>
        <dbReference type="PROSITE" id="PS50109"/>
    </source>
</evidence>
<evidence type="ECO:0000313" key="9">
    <source>
        <dbReference type="EMBL" id="MFB9096215.1"/>
    </source>
</evidence>
<dbReference type="EC" id="2.7.13.3" evidence="2"/>
<proteinExistence type="predicted"/>
<evidence type="ECO:0000256" key="4">
    <source>
        <dbReference type="ARBA" id="ARBA00022777"/>
    </source>
</evidence>
<dbReference type="Gene3D" id="3.30.565.10">
    <property type="entry name" value="Histidine kinase-like ATPase, C-terminal domain"/>
    <property type="match status" value="1"/>
</dbReference>
<evidence type="ECO:0000256" key="3">
    <source>
        <dbReference type="ARBA" id="ARBA00022679"/>
    </source>
</evidence>
<dbReference type="PROSITE" id="PS50109">
    <property type="entry name" value="HIS_KIN"/>
    <property type="match status" value="1"/>
</dbReference>
<evidence type="ECO:0000313" key="10">
    <source>
        <dbReference type="Proteomes" id="UP001589607"/>
    </source>
</evidence>
<keyword evidence="9" id="KW-0067">ATP-binding</keyword>
<sequence length="621" mass="72644">MKFFKIFFLFLQLPILVSSQEVSEFEIVKKRISETFRVNPQSAKNDAFLLKKIAKNEEEKNSSYQYLGYIYDLTGNVDSARYYFQKRLNLSKEQFSNTDAYYQSVIDYVNWGVSYVDTNALMTELTQALLKINVNKNPQEKGLMYLLMGDLLLRENRLDKANDYYDKSFSLIKGNFVASDYYLRKSEVNIKRREYEEAKENLLKGIASFDEKETYAYPLYLNKLGYVFLMLGDVENSNQHLYESLHYQRNNNFQSLSSSTYLNLYYLSKIQKNERLEKFNLDKALELNQGDIAILKDIYLAYKEYYSKQGDFLKESESLMKFNQINDSIFNIEKARIGTDLEFRFQLRENKKELELKEKIIQKESRIKMLLVVSFLILFLMLIALMIVYYHKIKTQKKLRKNQKLLHEEQLKATLETQKTEIIKEKIKAKFEEREKISLELHDGIANEIGALKVSLTSEEILDKSNINSIVDKIDKLYNEVRDMSHELNPDRILDVEFTQLINSLCLMVEKNGIKTTKNILISKKINVLDDSVLLSIYRILQEAMNNVVKHAYATEIKVDIVELEEELLLQIKDNGVGFSKNNSRSGIGLKNIEKRVEVLNGKFEMNSSDKGVSLEIKLPL</sequence>
<organism evidence="9 10">
    <name type="scientific">Flavobacterium jumunjinense</name>
    <dbReference type="NCBI Taxonomy" id="998845"/>
    <lineage>
        <taxon>Bacteria</taxon>
        <taxon>Pseudomonadati</taxon>
        <taxon>Bacteroidota</taxon>
        <taxon>Flavobacteriia</taxon>
        <taxon>Flavobacteriales</taxon>
        <taxon>Flavobacteriaceae</taxon>
        <taxon>Flavobacterium</taxon>
    </lineage>
</organism>
<dbReference type="PANTHER" id="PTHR24421:SF10">
    <property type="entry name" value="NITRATE_NITRITE SENSOR PROTEIN NARQ"/>
    <property type="match status" value="1"/>
</dbReference>
<evidence type="ECO:0000256" key="5">
    <source>
        <dbReference type="ARBA" id="ARBA00023012"/>
    </source>
</evidence>
<accession>A0ABV5GLF6</accession>
<keyword evidence="10" id="KW-1185">Reference proteome</keyword>
<keyword evidence="7" id="KW-1133">Transmembrane helix</keyword>
<dbReference type="SMART" id="SM00387">
    <property type="entry name" value="HATPase_c"/>
    <property type="match status" value="1"/>
</dbReference>
<feature type="repeat" description="TPR" evidence="6">
    <location>
        <begin position="61"/>
        <end position="94"/>
    </location>
</feature>
<dbReference type="InterPro" id="IPR004358">
    <property type="entry name" value="Sig_transdc_His_kin-like_C"/>
</dbReference>
<dbReference type="PROSITE" id="PS50005">
    <property type="entry name" value="TPR"/>
    <property type="match status" value="1"/>
</dbReference>
<dbReference type="InterPro" id="IPR036890">
    <property type="entry name" value="HATPase_C_sf"/>
</dbReference>
<dbReference type="RefSeq" id="WP_236458295.1">
    <property type="nucleotide sequence ID" value="NZ_CBCSGE010000009.1"/>
</dbReference>
<dbReference type="Proteomes" id="UP001589607">
    <property type="component" value="Unassembled WGS sequence"/>
</dbReference>
<comment type="caution">
    <text evidence="9">The sequence shown here is derived from an EMBL/GenBank/DDBJ whole genome shotgun (WGS) entry which is preliminary data.</text>
</comment>
<gene>
    <name evidence="9" type="ORF">ACFFVF_06785</name>
</gene>